<name>A0ABW2F9F4_9BACL</name>
<comment type="function">
    <text evidence="1">Regulates expression of the glpD operon. In the presence of glycerol 3-phosphate (G3P) causes antitermination of transcription of glpD at the inverted repeat of the leader region to enhance its transcription. Binds and stabilizes glpD leader mRNA.</text>
</comment>
<keyword evidence="1" id="KW-0805">Transcription regulation</keyword>
<dbReference type="RefSeq" id="WP_378051309.1">
    <property type="nucleotide sequence ID" value="NZ_JBHMDN010000034.1"/>
</dbReference>
<proteinExistence type="predicted"/>
<protein>
    <recommendedName>
        <fullName evidence="1">Glycerol uptake operon antiterminator regulatory protein</fullName>
    </recommendedName>
</protein>
<sequence>MSGTTTSGIDRITYCLKRKPVIATLVHENDLSEILQTTSHIVCVLKADIFTLGETVNQIRDAGKLSFIHFDLVEGLGKDKVGVAYLAKTIGADGIITTKSSIISEAHKLGLITVQRLFTFDSVSLDNGIKLAKSSKPDAIEVLPGMVCSKIMGRIRKETDIPVIAGGLMIDMDDLNGAIRSGAIGISTSSKELWRWQDQQ</sequence>
<keyword evidence="3" id="KW-1185">Reference proteome</keyword>
<accession>A0ABW2F9F4</accession>
<evidence type="ECO:0000313" key="2">
    <source>
        <dbReference type="EMBL" id="MFC7149628.1"/>
    </source>
</evidence>
<dbReference type="PIRSF" id="PIRSF016897">
    <property type="entry name" value="GlpP"/>
    <property type="match status" value="1"/>
</dbReference>
<dbReference type="SUPFAM" id="SSF110391">
    <property type="entry name" value="GlpP-like"/>
    <property type="match status" value="1"/>
</dbReference>
<dbReference type="Pfam" id="PF04309">
    <property type="entry name" value="G3P_antiterm"/>
    <property type="match status" value="1"/>
</dbReference>
<keyword evidence="1" id="KW-0319">Glycerol metabolism</keyword>
<dbReference type="PANTHER" id="PTHR35787">
    <property type="entry name" value="GLYCEROL UPTAKE OPERON ANTITERMINATOR REGULATORY PROTEIN"/>
    <property type="match status" value="1"/>
</dbReference>
<evidence type="ECO:0000256" key="1">
    <source>
        <dbReference type="PIRNR" id="PIRNR016897"/>
    </source>
</evidence>
<keyword evidence="1" id="KW-0804">Transcription</keyword>
<gene>
    <name evidence="2" type="ORF">ACFQMJ_13910</name>
</gene>
<keyword evidence="1" id="KW-0694">RNA-binding</keyword>
<comment type="caution">
    <text evidence="2">The sequence shown here is derived from an EMBL/GenBank/DDBJ whole genome shotgun (WGS) entry which is preliminary data.</text>
</comment>
<dbReference type="EMBL" id="JBHTAI010000007">
    <property type="protein sequence ID" value="MFC7149628.1"/>
    <property type="molecule type" value="Genomic_DNA"/>
</dbReference>
<dbReference type="PANTHER" id="PTHR35787:SF1">
    <property type="entry name" value="GLYCEROL UPTAKE OPERON ANTITERMINATOR REGULATORY PROTEIN"/>
    <property type="match status" value="1"/>
</dbReference>
<dbReference type="InterPro" id="IPR013785">
    <property type="entry name" value="Aldolase_TIM"/>
</dbReference>
<dbReference type="Proteomes" id="UP001596378">
    <property type="component" value="Unassembled WGS sequence"/>
</dbReference>
<reference evidence="3" key="1">
    <citation type="journal article" date="2019" name="Int. J. Syst. Evol. Microbiol.">
        <title>The Global Catalogue of Microorganisms (GCM) 10K type strain sequencing project: providing services to taxonomists for standard genome sequencing and annotation.</title>
        <authorList>
            <consortium name="The Broad Institute Genomics Platform"/>
            <consortium name="The Broad Institute Genome Sequencing Center for Infectious Disease"/>
            <person name="Wu L."/>
            <person name="Ma J."/>
        </authorList>
    </citation>
    <scope>NUCLEOTIDE SEQUENCE [LARGE SCALE GENOMIC DNA]</scope>
    <source>
        <strain evidence="3">KCTC 12907</strain>
    </source>
</reference>
<organism evidence="2 3">
    <name type="scientific">Cohnella cellulosilytica</name>
    <dbReference type="NCBI Taxonomy" id="986710"/>
    <lineage>
        <taxon>Bacteria</taxon>
        <taxon>Bacillati</taxon>
        <taxon>Bacillota</taxon>
        <taxon>Bacilli</taxon>
        <taxon>Bacillales</taxon>
        <taxon>Paenibacillaceae</taxon>
        <taxon>Cohnella</taxon>
    </lineage>
</organism>
<dbReference type="Gene3D" id="3.20.20.70">
    <property type="entry name" value="Aldolase class I"/>
    <property type="match status" value="1"/>
</dbReference>
<evidence type="ECO:0000313" key="3">
    <source>
        <dbReference type="Proteomes" id="UP001596378"/>
    </source>
</evidence>
<dbReference type="InterPro" id="IPR006699">
    <property type="entry name" value="GlpP"/>
</dbReference>